<dbReference type="EMBL" id="QSFS01000005">
    <property type="protein sequence ID" value="RHA71099.1"/>
    <property type="molecule type" value="Genomic_DNA"/>
</dbReference>
<dbReference type="AlphaFoldDB" id="A0A413SRY9"/>
<dbReference type="Gene3D" id="3.40.630.190">
    <property type="entry name" value="LCP protein"/>
    <property type="match status" value="1"/>
</dbReference>
<dbReference type="Proteomes" id="UP000285642">
    <property type="component" value="Unassembled WGS sequence"/>
</dbReference>
<feature type="region of interest" description="Disordered" evidence="2">
    <location>
        <begin position="1"/>
        <end position="20"/>
    </location>
</feature>
<sequence length="475" mass="49394">MATKRRSNRKVHRGRRKKKGFSSWSLGKKIGVITISILLVLVIGGGAAAAAYVTSKVDRMEVKQLDAQKLEINQEVEHKTGYLNVALFGVDSREASLGKGTRSDTIMIASLNQETGEVKISSVYRDTLLQQSDGSYNKANAAYSFGGVEGAVALLNKNLDMNIEHYVTVNFNALIDAIDALGGIELELTEEEVFWTNGYCEETSRVSGHTYTDLAGSGLMTLDGVQATSFCRIRYTKGDDFKRTERQRMVIQKVVEKLQTANLATINKIIDEVFDEVGTNFTLPEILSYAKDFKKYKLGETVGFPYNVSTGTLSGIGSTVIPTSFTSDVQQLHQFFFGDDGYTPSETVQNIAAGIQKKSTDIGKGTTKDEDSYYDDDSSGSSSKNSKKSSSGSSNSGTSSGSSGSGNSSGSGSSGGSKSDSGSGGGSGSGSSGSGSGGGSESGGSGSGGSSSGGGSESGGSSSGGGESSGGESAE</sequence>
<comment type="similarity">
    <text evidence="1">Belongs to the LytR/CpsA/Psr (LCP) family.</text>
</comment>
<gene>
    <name evidence="4" type="ORF">DW924_06275</name>
</gene>
<evidence type="ECO:0000259" key="3">
    <source>
        <dbReference type="Pfam" id="PF03816"/>
    </source>
</evidence>
<reference evidence="4 5" key="1">
    <citation type="submission" date="2018-08" db="EMBL/GenBank/DDBJ databases">
        <title>A genome reference for cultivated species of the human gut microbiota.</title>
        <authorList>
            <person name="Zou Y."/>
            <person name="Xue W."/>
            <person name="Luo G."/>
        </authorList>
    </citation>
    <scope>NUCLEOTIDE SEQUENCE [LARGE SCALE GENOMIC DNA]</scope>
    <source>
        <strain evidence="4 5">AM42-8</strain>
    </source>
</reference>
<feature type="domain" description="Cell envelope-related transcriptional attenuator" evidence="3">
    <location>
        <begin position="102"/>
        <end position="259"/>
    </location>
</feature>
<evidence type="ECO:0000256" key="2">
    <source>
        <dbReference type="SAM" id="MobiDB-lite"/>
    </source>
</evidence>
<feature type="compositionally biased region" description="Low complexity" evidence="2">
    <location>
        <begin position="379"/>
        <end position="402"/>
    </location>
</feature>
<feature type="region of interest" description="Disordered" evidence="2">
    <location>
        <begin position="361"/>
        <end position="475"/>
    </location>
</feature>
<dbReference type="InterPro" id="IPR004474">
    <property type="entry name" value="LytR_CpsA_psr"/>
</dbReference>
<comment type="caution">
    <text evidence="4">The sequence shown here is derived from an EMBL/GenBank/DDBJ whole genome shotgun (WGS) entry which is preliminary data.</text>
</comment>
<feature type="compositionally biased region" description="Gly residues" evidence="2">
    <location>
        <begin position="403"/>
        <end position="415"/>
    </location>
</feature>
<feature type="compositionally biased region" description="Basic and acidic residues" evidence="2">
    <location>
        <begin position="361"/>
        <end position="371"/>
    </location>
</feature>
<dbReference type="PANTHER" id="PTHR33392:SF6">
    <property type="entry name" value="POLYISOPRENYL-TEICHOIC ACID--PEPTIDOGLYCAN TEICHOIC ACID TRANSFERASE TAGU"/>
    <property type="match status" value="1"/>
</dbReference>
<feature type="compositionally biased region" description="Gly residues" evidence="2">
    <location>
        <begin position="422"/>
        <end position="469"/>
    </location>
</feature>
<protein>
    <submittedName>
        <fullName evidence="4">LytR family transcriptional regulator</fullName>
    </submittedName>
</protein>
<dbReference type="PANTHER" id="PTHR33392">
    <property type="entry name" value="POLYISOPRENYL-TEICHOIC ACID--PEPTIDOGLYCAN TEICHOIC ACID TRANSFERASE TAGU"/>
    <property type="match status" value="1"/>
</dbReference>
<organism evidence="4 5">
    <name type="scientific">Dorea formicigenerans</name>
    <dbReference type="NCBI Taxonomy" id="39486"/>
    <lineage>
        <taxon>Bacteria</taxon>
        <taxon>Bacillati</taxon>
        <taxon>Bacillota</taxon>
        <taxon>Clostridia</taxon>
        <taxon>Lachnospirales</taxon>
        <taxon>Lachnospiraceae</taxon>
        <taxon>Dorea</taxon>
    </lineage>
</organism>
<evidence type="ECO:0000256" key="1">
    <source>
        <dbReference type="ARBA" id="ARBA00006068"/>
    </source>
</evidence>
<dbReference type="Pfam" id="PF03816">
    <property type="entry name" value="LytR_cpsA_psr"/>
    <property type="match status" value="1"/>
</dbReference>
<accession>A0A413SRY9</accession>
<dbReference type="NCBIfam" id="TIGR00350">
    <property type="entry name" value="lytR_cpsA_psr"/>
    <property type="match status" value="1"/>
</dbReference>
<dbReference type="InterPro" id="IPR050922">
    <property type="entry name" value="LytR/CpsA/Psr_CW_biosynth"/>
</dbReference>
<dbReference type="RefSeq" id="WP_118364464.1">
    <property type="nucleotide sequence ID" value="NZ_QSFS01000005.1"/>
</dbReference>
<evidence type="ECO:0000313" key="5">
    <source>
        <dbReference type="Proteomes" id="UP000285642"/>
    </source>
</evidence>
<name>A0A413SRY9_9FIRM</name>
<evidence type="ECO:0000313" key="4">
    <source>
        <dbReference type="EMBL" id="RHA71099.1"/>
    </source>
</evidence>
<proteinExistence type="inferred from homology"/>